<name>A0A8B8URR5_SACPA</name>
<dbReference type="VEuPathDB" id="FungiDB:SPAR_G03120"/>
<feature type="region of interest" description="Disordered" evidence="9">
    <location>
        <begin position="475"/>
        <end position="494"/>
    </location>
</feature>
<dbReference type="InterPro" id="IPR012976">
    <property type="entry name" value="NOSIC"/>
</dbReference>
<organism evidence="11">
    <name type="scientific">Saccharomyces paradoxus</name>
    <name type="common">Yeast</name>
    <name type="synonym">Saccharomyces douglasii</name>
    <dbReference type="NCBI Taxonomy" id="27291"/>
    <lineage>
        <taxon>Eukaryota</taxon>
        <taxon>Fungi</taxon>
        <taxon>Dikarya</taxon>
        <taxon>Ascomycota</taxon>
        <taxon>Saccharomycotina</taxon>
        <taxon>Saccharomycetes</taxon>
        <taxon>Saccharomycetales</taxon>
        <taxon>Saccharomycetaceae</taxon>
        <taxon>Saccharomyces</taxon>
    </lineage>
</organism>
<dbReference type="KEGG" id="spao:SPAR_G03120"/>
<keyword evidence="3" id="KW-0507">mRNA processing</keyword>
<proteinExistence type="inferred from homology"/>
<evidence type="ECO:0000256" key="3">
    <source>
        <dbReference type="ARBA" id="ARBA00022664"/>
    </source>
</evidence>
<dbReference type="Gene3D" id="1.10.246.90">
    <property type="entry name" value="Nop domain"/>
    <property type="match status" value="1"/>
</dbReference>
<sequence length="494" mass="56002">MSSEEDYFDELECDLADEIKEEQEYVQLKRVTTVNSQTEQLNPSETLLEIIGLFKTLTHLSPDGLSLSEISQVLPKIADIKRILQQERIDFIKLLPSLNEIVPLIKNNIKLLHNYLILLYKGRFPELSSLIPSPLQYSKVITILENEDWSKNESDELLSHLEKEAKLTKEQILVLTMSMKTSFKNKEPLNIKTGTQILETSSILENLWRLQEDIGQYIASKISLIAPNMCLLVGSEIVAQLIAHAGGVLEFSRIPSCNIASIGKNKHLSHELHTLESGVRQEGYLFTSDLIQKFPVAIHKQMLRMLCAKVSLAARVDAGQKNGDRNTDLAQKWKTELSKKARKLSEAPTIAETKALPIPEDQPKKKRAGRKFRKYKEKFRLSHVRQLQNRMEFGKQEQTVLDSYGEEVGLGMSNTSLQQAVGAIPGSRRPAGNQAKLTKVMKHRISEANQQADEYLISLGHNAEHPNLSLGMAQKHKKQHTNPEEETIWFSHHL</sequence>
<evidence type="ECO:0000256" key="6">
    <source>
        <dbReference type="ARBA" id="ARBA00023187"/>
    </source>
</evidence>
<dbReference type="InterPro" id="IPR042239">
    <property type="entry name" value="Nop_C"/>
</dbReference>
<evidence type="ECO:0000256" key="5">
    <source>
        <dbReference type="ARBA" id="ARBA00022884"/>
    </source>
</evidence>
<accession>A0A8B8URR5</accession>
<dbReference type="InterPro" id="IPR036070">
    <property type="entry name" value="Nop_dom_sf"/>
</dbReference>
<dbReference type="GO" id="GO:0046540">
    <property type="term" value="C:U4/U6 x U5 tri-snRNP complex"/>
    <property type="evidence" value="ECO:0007669"/>
    <property type="project" value="InterPro"/>
</dbReference>
<dbReference type="InterPro" id="IPR019175">
    <property type="entry name" value="Prp31_C"/>
</dbReference>
<gene>
    <name evidence="11" type="primary">PRP31</name>
    <name evidence="11" type="ORF">SPAR_G03120</name>
</gene>
<evidence type="ECO:0000256" key="4">
    <source>
        <dbReference type="ARBA" id="ARBA00022728"/>
    </source>
</evidence>
<protein>
    <submittedName>
        <fullName evidence="11">U4/U6-U5 snRNP complex subunit PRP31</fullName>
    </submittedName>
</protein>
<keyword evidence="7" id="KW-0539">Nucleus</keyword>
<dbReference type="Pfam" id="PF09785">
    <property type="entry name" value="Prp31_C"/>
    <property type="match status" value="1"/>
</dbReference>
<dbReference type="PANTHER" id="PTHR13904:SF0">
    <property type="entry name" value="U4_U6 SMALL NUCLEAR RIBONUCLEOPROTEIN PRP31"/>
    <property type="match status" value="1"/>
</dbReference>
<dbReference type="GO" id="GO:0000244">
    <property type="term" value="P:spliceosomal tri-snRNP complex assembly"/>
    <property type="evidence" value="ECO:0007669"/>
    <property type="project" value="InterPro"/>
</dbReference>
<comment type="similarity">
    <text evidence="2">Belongs to the PRP31 family.</text>
</comment>
<evidence type="ECO:0000256" key="7">
    <source>
        <dbReference type="ARBA" id="ARBA00023242"/>
    </source>
</evidence>
<dbReference type="Gene3D" id="1.10.287.4070">
    <property type="match status" value="1"/>
</dbReference>
<reference evidence="11" key="3">
    <citation type="submission" date="2025-07" db="EMBL/GenBank/DDBJ databases">
        <authorList>
            <consortium name="NCBI Genome Project"/>
        </authorList>
    </citation>
    <scope>NUCLEOTIDE SEQUENCE</scope>
    <source>
        <strain evidence="11">CBS432</strain>
    </source>
</reference>
<keyword evidence="4" id="KW-0747">Spliceosome</keyword>
<dbReference type="AlphaFoldDB" id="A0A8B8URR5"/>
<keyword evidence="8" id="KW-0687">Ribonucleoprotein</keyword>
<dbReference type="RefSeq" id="XP_033766434.1">
    <property type="nucleotide sequence ID" value="XM_033910543.1"/>
</dbReference>
<dbReference type="GO" id="GO:0005687">
    <property type="term" value="C:U4 snRNP"/>
    <property type="evidence" value="ECO:0007669"/>
    <property type="project" value="TreeGrafter"/>
</dbReference>
<evidence type="ECO:0000256" key="8">
    <source>
        <dbReference type="ARBA" id="ARBA00023274"/>
    </source>
</evidence>
<dbReference type="Pfam" id="PF01798">
    <property type="entry name" value="Nop"/>
    <property type="match status" value="1"/>
</dbReference>
<feature type="domain" description="Nop" evidence="10">
    <location>
        <begin position="225"/>
        <end position="346"/>
    </location>
</feature>
<reference evidence="11" key="2">
    <citation type="submission" date="2020-01" db="EMBL/GenBank/DDBJ databases">
        <title>Population-level Yeast Reference Genomes.</title>
        <authorList>
            <person name="Yue J.-X."/>
        </authorList>
    </citation>
    <scope>NUCLEOTIDE SEQUENCE</scope>
    <source>
        <strain evidence="11">CBS432</strain>
    </source>
</reference>
<dbReference type="GO" id="GO:0071011">
    <property type="term" value="C:precatalytic spliceosome"/>
    <property type="evidence" value="ECO:0007669"/>
    <property type="project" value="TreeGrafter"/>
</dbReference>
<dbReference type="InterPro" id="IPR027105">
    <property type="entry name" value="Prp31"/>
</dbReference>
<evidence type="ECO:0000256" key="9">
    <source>
        <dbReference type="SAM" id="MobiDB-lite"/>
    </source>
</evidence>
<dbReference type="GO" id="GO:0003723">
    <property type="term" value="F:RNA binding"/>
    <property type="evidence" value="ECO:0007669"/>
    <property type="project" value="UniProtKB-KW"/>
</dbReference>
<evidence type="ECO:0000256" key="1">
    <source>
        <dbReference type="ARBA" id="ARBA00004123"/>
    </source>
</evidence>
<keyword evidence="5" id="KW-0694">RNA-binding</keyword>
<dbReference type="GeneID" id="54630706"/>
<dbReference type="PROSITE" id="PS51358">
    <property type="entry name" value="NOP"/>
    <property type="match status" value="1"/>
</dbReference>
<dbReference type="SUPFAM" id="SSF89124">
    <property type="entry name" value="Nop domain"/>
    <property type="match status" value="1"/>
</dbReference>
<reference evidence="11" key="1">
    <citation type="journal article" date="2017" name="Nat. Genet.">
        <title>Contrasting evolutionary genome dynamics between domesticated and wild yeasts.</title>
        <authorList>
            <person name="Yue J.X."/>
            <person name="Li J."/>
            <person name="Aigrain L."/>
            <person name="Hallin J."/>
            <person name="Persson K."/>
            <person name="Oliver K."/>
            <person name="Bergstrom A."/>
            <person name="Coupland P."/>
            <person name="Warringer J."/>
            <person name="Lagomarsino M.C."/>
            <person name="Fischer G."/>
            <person name="Durbin R."/>
            <person name="Liti G."/>
        </authorList>
    </citation>
    <scope>NUCLEOTIDE SEQUENCE</scope>
    <source>
        <strain evidence="11">CBS432</strain>
    </source>
</reference>
<evidence type="ECO:0000313" key="11">
    <source>
        <dbReference type="RefSeq" id="XP_033766434.1"/>
    </source>
</evidence>
<reference evidence="11" key="4">
    <citation type="submission" date="2025-08" db="UniProtKB">
        <authorList>
            <consortium name="RefSeq"/>
        </authorList>
    </citation>
    <scope>IDENTIFICATION</scope>
    <source>
        <strain evidence="11">CBS432</strain>
    </source>
</reference>
<keyword evidence="6" id="KW-0508">mRNA splicing</keyword>
<dbReference type="InterPro" id="IPR002687">
    <property type="entry name" value="Nop_dom"/>
</dbReference>
<dbReference type="PANTHER" id="PTHR13904">
    <property type="entry name" value="PRE-MRNA SPLICING FACTOR PRP31"/>
    <property type="match status" value="1"/>
</dbReference>
<dbReference type="SMART" id="SM00931">
    <property type="entry name" value="NOSIC"/>
    <property type="match status" value="1"/>
</dbReference>
<comment type="subcellular location">
    <subcellularLocation>
        <location evidence="1">Nucleus</location>
    </subcellularLocation>
</comment>
<evidence type="ECO:0000259" key="10">
    <source>
        <dbReference type="PROSITE" id="PS51358"/>
    </source>
</evidence>
<dbReference type="OrthoDB" id="4771285at2759"/>
<evidence type="ECO:0000256" key="2">
    <source>
        <dbReference type="ARBA" id="ARBA00005572"/>
    </source>
</evidence>